<evidence type="ECO:0000259" key="8">
    <source>
        <dbReference type="Pfam" id="PF12805"/>
    </source>
</evidence>
<reference evidence="10 11" key="1">
    <citation type="journal article" date="2009" name="Int. J. Syst. Evol. Microbiol.">
        <title>Transfer of Teichococcus ludipueritiae and Muricoccus roseus to the genus Roseomonas, as Roseomonas ludipueritiae comb. nov. and Roseomonas rosea comb. nov., respectively, and emended description of the genus Roseomonas.</title>
        <authorList>
            <person name="Sanchez-Porro C."/>
            <person name="Gallego V."/>
            <person name="Busse H.J."/>
            <person name="Kampfer P."/>
            <person name="Ventosa A."/>
        </authorList>
    </citation>
    <scope>NUCLEOTIDE SEQUENCE [LARGE SCALE GENOMIC DNA]</scope>
    <source>
        <strain evidence="10 11">DSM 14915</strain>
    </source>
</reference>
<protein>
    <submittedName>
        <fullName evidence="10">FUSC family protein</fullName>
    </submittedName>
</protein>
<evidence type="ECO:0000313" key="10">
    <source>
        <dbReference type="EMBL" id="MBC9176431.1"/>
    </source>
</evidence>
<feature type="transmembrane region" description="Helical" evidence="7">
    <location>
        <begin position="89"/>
        <end position="109"/>
    </location>
</feature>
<evidence type="ECO:0000256" key="2">
    <source>
        <dbReference type="ARBA" id="ARBA00022475"/>
    </source>
</evidence>
<evidence type="ECO:0000256" key="5">
    <source>
        <dbReference type="ARBA" id="ARBA00023136"/>
    </source>
</evidence>
<dbReference type="Pfam" id="PF13515">
    <property type="entry name" value="FUSC_2"/>
    <property type="match status" value="1"/>
</dbReference>
<evidence type="ECO:0000256" key="7">
    <source>
        <dbReference type="SAM" id="Phobius"/>
    </source>
</evidence>
<accession>A0ABR7R3Z0</accession>
<feature type="transmembrane region" description="Helical" evidence="7">
    <location>
        <begin position="521"/>
        <end position="544"/>
    </location>
</feature>
<sequence>MASRRIDATRIGQRLRAGTPRNPGADLSRLPWGLDLGAVRMAEGIRAALACGLVLLANEWLGWPPLVYMAMAAFFTCLCDIGGPIRFRVPALLAFTVLGAVVWVCFGLLRDLGLAVVLPLAFAGLFCLGMARVWGTGATAVGNILSIVLVVSVGQPLTWHEAWQVGAMFVCGGLWATLLTMVVWRLHPYRPARTAVADCWCRLAELAADQRRLLLEGAGTEAWDAHGRAHRRAVREELEHARTIVLDLVSMRGRLSLRGGQALLRLEACDQLFGSLIALSDLLEGESDPARLTAAETLLRLLRPMLVVLADAIAADTDVRAEVLERATTRALAATAADPLLRPLAEAMAERLRIAARLSTPGGYLPGGPVGAAQAQPWRDRVLVPLRANLNWESVTLRHALRVAVIGAPAMAVTLDYYGRQFAHWLPITAIVTLQPFFAITWQRALERIGGTVLGGLIGAVIAYFIRAPMDLALVLFPLCTAAFAARQVSFTAWITGVTPIVVVLMELIHPGHSSWAIAGLRALFTLAGGLLAIFGCLFLWPSWEPARLSQEQRNAIAAHADYARAVLSEVIGESPAGSAEAARRAAGMATNNLEACISRALQEPRGGRRPAVGTATLVDATLRRIAGRLSALRHDPTARATLTAAAGDAWRSWITTSLGSLTAGDGPLPPRPPLPQGEALLDPLARIARQVELLEGALRRPEPARG</sequence>
<name>A0ABR7R3Z0_9PROT</name>
<comment type="similarity">
    <text evidence="6">Belongs to the YccS/YhfK family.</text>
</comment>
<dbReference type="EMBL" id="JACTUZ010000012">
    <property type="protein sequence ID" value="MBC9176431.1"/>
    <property type="molecule type" value="Genomic_DNA"/>
</dbReference>
<dbReference type="InterPro" id="IPR032692">
    <property type="entry name" value="YccS_N"/>
</dbReference>
<dbReference type="PANTHER" id="PTHR30509">
    <property type="entry name" value="P-HYDROXYBENZOIC ACID EFFLUX PUMP SUBUNIT-RELATED"/>
    <property type="match status" value="1"/>
</dbReference>
<feature type="domain" description="Integral membrane bound transporter" evidence="9">
    <location>
        <begin position="416"/>
        <end position="535"/>
    </location>
</feature>
<dbReference type="Pfam" id="PF12805">
    <property type="entry name" value="FUSC-like"/>
    <property type="match status" value="1"/>
</dbReference>
<keyword evidence="4 7" id="KW-1133">Transmembrane helix</keyword>
<feature type="domain" description="Integral membrane protein YccS N-terminal" evidence="8">
    <location>
        <begin position="101"/>
        <end position="249"/>
    </location>
</feature>
<feature type="transmembrane region" description="Helical" evidence="7">
    <location>
        <begin position="165"/>
        <end position="184"/>
    </location>
</feature>
<gene>
    <name evidence="10" type="ORF">IBL25_05680</name>
</gene>
<keyword evidence="3 7" id="KW-0812">Transmembrane</keyword>
<dbReference type="RefSeq" id="WP_187777584.1">
    <property type="nucleotide sequence ID" value="NZ_JACTUZ010000012.1"/>
</dbReference>
<dbReference type="Proteomes" id="UP000603940">
    <property type="component" value="Unassembled WGS sequence"/>
</dbReference>
<keyword evidence="2" id="KW-1003">Cell membrane</keyword>
<feature type="transmembrane region" description="Helical" evidence="7">
    <location>
        <begin position="449"/>
        <end position="466"/>
    </location>
</feature>
<comment type="subcellular location">
    <subcellularLocation>
        <location evidence="1">Cell membrane</location>
        <topology evidence="1">Multi-pass membrane protein</topology>
    </subcellularLocation>
</comment>
<proteinExistence type="inferred from homology"/>
<evidence type="ECO:0000256" key="1">
    <source>
        <dbReference type="ARBA" id="ARBA00004651"/>
    </source>
</evidence>
<dbReference type="InterPro" id="IPR049453">
    <property type="entry name" value="Memb_transporter_dom"/>
</dbReference>
<keyword evidence="11" id="KW-1185">Reference proteome</keyword>
<feature type="transmembrane region" description="Helical" evidence="7">
    <location>
        <begin position="115"/>
        <end position="134"/>
    </location>
</feature>
<dbReference type="PANTHER" id="PTHR30509:SF9">
    <property type="entry name" value="MULTIDRUG RESISTANCE PROTEIN MDTO"/>
    <property type="match status" value="1"/>
</dbReference>
<organism evidence="10 11">
    <name type="scientific">Pseudoroseomonas ludipueritiae</name>
    <dbReference type="NCBI Taxonomy" id="198093"/>
    <lineage>
        <taxon>Bacteria</taxon>
        <taxon>Pseudomonadati</taxon>
        <taxon>Pseudomonadota</taxon>
        <taxon>Alphaproteobacteria</taxon>
        <taxon>Acetobacterales</taxon>
        <taxon>Acetobacteraceae</taxon>
        <taxon>Pseudoroseomonas</taxon>
    </lineage>
</organism>
<evidence type="ECO:0000313" key="11">
    <source>
        <dbReference type="Proteomes" id="UP000603940"/>
    </source>
</evidence>
<evidence type="ECO:0000256" key="3">
    <source>
        <dbReference type="ARBA" id="ARBA00022692"/>
    </source>
</evidence>
<evidence type="ECO:0000259" key="9">
    <source>
        <dbReference type="Pfam" id="PF13515"/>
    </source>
</evidence>
<comment type="caution">
    <text evidence="10">The sequence shown here is derived from an EMBL/GenBank/DDBJ whole genome shotgun (WGS) entry which is preliminary data.</text>
</comment>
<feature type="transmembrane region" description="Helical" evidence="7">
    <location>
        <begin position="491"/>
        <end position="509"/>
    </location>
</feature>
<evidence type="ECO:0000256" key="6">
    <source>
        <dbReference type="ARBA" id="ARBA00043993"/>
    </source>
</evidence>
<keyword evidence="5 7" id="KW-0472">Membrane</keyword>
<evidence type="ECO:0000256" key="4">
    <source>
        <dbReference type="ARBA" id="ARBA00022989"/>
    </source>
</evidence>